<keyword evidence="2" id="KW-1133">Transmembrane helix</keyword>
<protein>
    <recommendedName>
        <fullName evidence="5">Ceramide glucosyltransferase</fullName>
    </recommendedName>
</protein>
<gene>
    <name evidence="3" type="ORF">PCOR1329_LOCUS72823</name>
</gene>
<accession>A0ABN9X2L4</accession>
<feature type="region of interest" description="Disordered" evidence="1">
    <location>
        <begin position="547"/>
        <end position="572"/>
    </location>
</feature>
<name>A0ABN9X2L4_9DINO</name>
<dbReference type="SUPFAM" id="SSF53448">
    <property type="entry name" value="Nucleotide-diphospho-sugar transferases"/>
    <property type="match status" value="1"/>
</dbReference>
<evidence type="ECO:0000256" key="1">
    <source>
        <dbReference type="SAM" id="MobiDB-lite"/>
    </source>
</evidence>
<feature type="transmembrane region" description="Helical" evidence="2">
    <location>
        <begin position="413"/>
        <end position="434"/>
    </location>
</feature>
<evidence type="ECO:0000256" key="2">
    <source>
        <dbReference type="SAM" id="Phobius"/>
    </source>
</evidence>
<keyword evidence="2" id="KW-0472">Membrane</keyword>
<organism evidence="3 4">
    <name type="scientific">Prorocentrum cordatum</name>
    <dbReference type="NCBI Taxonomy" id="2364126"/>
    <lineage>
        <taxon>Eukaryota</taxon>
        <taxon>Sar</taxon>
        <taxon>Alveolata</taxon>
        <taxon>Dinophyceae</taxon>
        <taxon>Prorocentrales</taxon>
        <taxon>Prorocentraceae</taxon>
        <taxon>Prorocentrum</taxon>
    </lineage>
</organism>
<dbReference type="EMBL" id="CAUYUJ010019760">
    <property type="protein sequence ID" value="CAK0893532.1"/>
    <property type="molecule type" value="Genomic_DNA"/>
</dbReference>
<comment type="caution">
    <text evidence="3">The sequence shown here is derived from an EMBL/GenBank/DDBJ whole genome shotgun (WGS) entry which is preliminary data.</text>
</comment>
<evidence type="ECO:0000313" key="3">
    <source>
        <dbReference type="EMBL" id="CAK0893532.1"/>
    </source>
</evidence>
<feature type="transmembrane region" description="Helical" evidence="2">
    <location>
        <begin position="446"/>
        <end position="471"/>
    </location>
</feature>
<keyword evidence="2" id="KW-0812">Transmembrane</keyword>
<reference evidence="3" key="1">
    <citation type="submission" date="2023-10" db="EMBL/GenBank/DDBJ databases">
        <authorList>
            <person name="Chen Y."/>
            <person name="Shah S."/>
            <person name="Dougan E. K."/>
            <person name="Thang M."/>
            <person name="Chan C."/>
        </authorList>
    </citation>
    <scope>NUCLEOTIDE SEQUENCE [LARGE SCALE GENOMIC DNA]</scope>
</reference>
<dbReference type="InterPro" id="IPR029044">
    <property type="entry name" value="Nucleotide-diphossugar_trans"/>
</dbReference>
<dbReference type="Proteomes" id="UP001189429">
    <property type="component" value="Unassembled WGS sequence"/>
</dbReference>
<evidence type="ECO:0008006" key="5">
    <source>
        <dbReference type="Google" id="ProtNLM"/>
    </source>
</evidence>
<sequence>MTSNGEKIVRMSLLQSQSATAKQVNSALPGRQWSVLGASAVFGAWVVFQCSPAPFSGAAVLLVFSTWAAIKVHMVANFCLGVPADSDSDSDSSSEGCSAASSLLYQGEPVNCLQRVFRSYYLFDQSTRAVVKAVDPDITYLFIQRGLKTLALYNGMLQLPQHVEYILHVDDDTVLPEDMVFDEKWFEDASVAEVTYPFFPREENLLTSCIGLIFRLNFHMSYQVALPRESAATRSGGCLGMGWGEVERAEEVFAPQRPRRRLAGAFPSPGSKLAAGAAWGLGRFRRLVGAPRLSDPRVQDAPTAERAVADFANVTSGTSLWAPGIVGLVRRSAFMKVFPDHVFLPFGEDAFLGTLLLANNWKIKRDMRSNVVTFAPPVFFTPCASSSREQGYGATSLFKQRAQRWMVTQLRRMTWTFLLLFTFRAGSLWSNIWFRIMTVQAPIATLISLLATPWAIVTALSHQGLLVWFPFVLRAWTVYYVGSVLQLLVINYCFWRHRPDYQIRWTTILFTPVVNTFISLCRPVGHALSVFYWIPFVPTRVHVFTHGSSSGEASQPMRRRRRSRRRRRKRRW</sequence>
<feature type="compositionally biased region" description="Basic residues" evidence="1">
    <location>
        <begin position="557"/>
        <end position="572"/>
    </location>
</feature>
<evidence type="ECO:0000313" key="4">
    <source>
        <dbReference type="Proteomes" id="UP001189429"/>
    </source>
</evidence>
<proteinExistence type="predicted"/>
<feature type="transmembrane region" description="Helical" evidence="2">
    <location>
        <begin position="477"/>
        <end position="495"/>
    </location>
</feature>
<keyword evidence="4" id="KW-1185">Reference proteome</keyword>